<reference evidence="1 2" key="1">
    <citation type="submission" date="2019-07" db="EMBL/GenBank/DDBJ databases">
        <authorList>
            <person name="Jastrzebski P J."/>
            <person name="Paukszto L."/>
            <person name="Jastrzebski P J."/>
        </authorList>
    </citation>
    <scope>NUCLEOTIDE SEQUENCE [LARGE SCALE GENOMIC DNA]</scope>
    <source>
        <strain evidence="1 2">WMS-il1</strain>
    </source>
</reference>
<organism evidence="1 2">
    <name type="scientific">Hymenolepis diminuta</name>
    <name type="common">Rat tapeworm</name>
    <dbReference type="NCBI Taxonomy" id="6216"/>
    <lineage>
        <taxon>Eukaryota</taxon>
        <taxon>Metazoa</taxon>
        <taxon>Spiralia</taxon>
        <taxon>Lophotrochozoa</taxon>
        <taxon>Platyhelminthes</taxon>
        <taxon>Cestoda</taxon>
        <taxon>Eucestoda</taxon>
        <taxon>Cyclophyllidea</taxon>
        <taxon>Hymenolepididae</taxon>
        <taxon>Hymenolepis</taxon>
    </lineage>
</organism>
<protein>
    <submittedName>
        <fullName evidence="1">Uncharacterized protein</fullName>
    </submittedName>
</protein>
<name>A0A564YWY0_HYMDI</name>
<proteinExistence type="predicted"/>
<evidence type="ECO:0000313" key="1">
    <source>
        <dbReference type="EMBL" id="VUZ51700.1"/>
    </source>
</evidence>
<dbReference type="AlphaFoldDB" id="A0A564YWY0"/>
<gene>
    <name evidence="1" type="ORF">WMSIL1_LOCUS10196</name>
</gene>
<dbReference type="Proteomes" id="UP000321570">
    <property type="component" value="Unassembled WGS sequence"/>
</dbReference>
<sequence length="88" mass="9809">MLVCHPKRSPPVDAECKQPEEVGISEPISLANGTILKVVAKNAGETALPYHQDIISSQNDAPWYHNYLSLPIRGISFLYLIDSYSNWP</sequence>
<accession>A0A564YWY0</accession>
<evidence type="ECO:0000313" key="2">
    <source>
        <dbReference type="Proteomes" id="UP000321570"/>
    </source>
</evidence>
<keyword evidence="2" id="KW-1185">Reference proteome</keyword>
<dbReference type="EMBL" id="CABIJS010000444">
    <property type="protein sequence ID" value="VUZ51700.1"/>
    <property type="molecule type" value="Genomic_DNA"/>
</dbReference>